<name>A0A091J4L0_CALAN</name>
<evidence type="ECO:0000259" key="5">
    <source>
        <dbReference type="Pfam" id="PF00169"/>
    </source>
</evidence>
<keyword evidence="4" id="KW-0175">Coiled coil</keyword>
<organism evidence="6 7">
    <name type="scientific">Calypte anna</name>
    <name type="common">Anna's hummingbird</name>
    <name type="synonym">Archilochus anna</name>
    <dbReference type="NCBI Taxonomy" id="9244"/>
    <lineage>
        <taxon>Eukaryota</taxon>
        <taxon>Metazoa</taxon>
        <taxon>Chordata</taxon>
        <taxon>Craniata</taxon>
        <taxon>Vertebrata</taxon>
        <taxon>Euteleostomi</taxon>
        <taxon>Archelosauria</taxon>
        <taxon>Archosauria</taxon>
        <taxon>Dinosauria</taxon>
        <taxon>Saurischia</taxon>
        <taxon>Theropoda</taxon>
        <taxon>Coelurosauria</taxon>
        <taxon>Aves</taxon>
        <taxon>Neognathae</taxon>
        <taxon>Neoaves</taxon>
        <taxon>Strisores</taxon>
        <taxon>Apodiformes</taxon>
        <taxon>Trochilidae</taxon>
        <taxon>Calypte</taxon>
    </lineage>
</organism>
<feature type="domain" description="PH" evidence="5">
    <location>
        <begin position="4"/>
        <end position="89"/>
    </location>
</feature>
<dbReference type="AlphaFoldDB" id="A0A091J4L0"/>
<dbReference type="GO" id="GO:0005829">
    <property type="term" value="C:cytosol"/>
    <property type="evidence" value="ECO:0007669"/>
    <property type="project" value="TreeGrafter"/>
</dbReference>
<evidence type="ECO:0000256" key="1">
    <source>
        <dbReference type="ARBA" id="ARBA00004496"/>
    </source>
</evidence>
<dbReference type="InterPro" id="IPR030113">
    <property type="entry name" value="AFAP"/>
</dbReference>
<evidence type="ECO:0000256" key="3">
    <source>
        <dbReference type="ARBA" id="ARBA00022737"/>
    </source>
</evidence>
<feature type="non-terminal residue" evidence="6">
    <location>
        <position position="1"/>
    </location>
</feature>
<keyword evidence="7" id="KW-1185">Reference proteome</keyword>
<dbReference type="PANTHER" id="PTHR14338:SF9">
    <property type="entry name" value="ACTIN FILAMENT-ASSOCIATED PROTEIN 1-LIKE 2"/>
    <property type="match status" value="1"/>
</dbReference>
<evidence type="ECO:0000256" key="4">
    <source>
        <dbReference type="ARBA" id="ARBA00023054"/>
    </source>
</evidence>
<dbReference type="InterPro" id="IPR011993">
    <property type="entry name" value="PH-like_dom_sf"/>
</dbReference>
<accession>A0A091J4L0</accession>
<dbReference type="SUPFAM" id="SSF50729">
    <property type="entry name" value="PH domain-like"/>
    <property type="match status" value="1"/>
</dbReference>
<reference evidence="6 7" key="1">
    <citation type="submission" date="2014-04" db="EMBL/GenBank/DDBJ databases">
        <title>Genome evolution of avian class.</title>
        <authorList>
            <person name="Zhang G."/>
            <person name="Li C."/>
        </authorList>
    </citation>
    <scope>NUCLEOTIDE SEQUENCE [LARGE SCALE GENOMIC DNA]</scope>
    <source>
        <strain evidence="6">BGI_N300</strain>
    </source>
</reference>
<dbReference type="Proteomes" id="UP000054308">
    <property type="component" value="Unassembled WGS sequence"/>
</dbReference>
<dbReference type="EMBL" id="KL218574">
    <property type="protein sequence ID" value="KFP06731.1"/>
    <property type="molecule type" value="Genomic_DNA"/>
</dbReference>
<evidence type="ECO:0000313" key="6">
    <source>
        <dbReference type="EMBL" id="KFP06731.1"/>
    </source>
</evidence>
<proteinExistence type="predicted"/>
<evidence type="ECO:0000313" key="7">
    <source>
        <dbReference type="Proteomes" id="UP000054308"/>
    </source>
</evidence>
<dbReference type="Pfam" id="PF00169">
    <property type="entry name" value="PH"/>
    <property type="match status" value="1"/>
</dbReference>
<protein>
    <submittedName>
        <fullName evidence="6">Actin filament-associated protein 1-like 2</fullName>
    </submittedName>
</protein>
<dbReference type="GO" id="GO:0017124">
    <property type="term" value="F:SH3 domain binding"/>
    <property type="evidence" value="ECO:0007669"/>
    <property type="project" value="TreeGrafter"/>
</dbReference>
<keyword evidence="3" id="KW-0677">Repeat</keyword>
<dbReference type="PANTHER" id="PTHR14338">
    <property type="entry name" value="ACTIN FILAMENT-ASSOCIATED PROTEIN 1 FAMILY MEMBER"/>
    <property type="match status" value="1"/>
</dbReference>
<gene>
    <name evidence="6" type="ORF">N300_03135</name>
</gene>
<dbReference type="InterPro" id="IPR001849">
    <property type="entry name" value="PH_domain"/>
</dbReference>
<evidence type="ECO:0000256" key="2">
    <source>
        <dbReference type="ARBA" id="ARBA00022490"/>
    </source>
</evidence>
<dbReference type="Gene3D" id="2.30.29.30">
    <property type="entry name" value="Pleckstrin-homology domain (PH domain)/Phosphotyrosine-binding domain (PTB)"/>
    <property type="match status" value="1"/>
</dbReference>
<comment type="subcellular location">
    <subcellularLocation>
        <location evidence="1">Cytoplasm</location>
    </subcellularLocation>
</comment>
<keyword evidence="2" id="KW-0963">Cytoplasm</keyword>
<sequence length="91" mass="10399">EAQLCGFLWRRCWLGQWVKQLFIVRENVLLCCRCAADPHPVLVLDLRGCCVTYKAKRGKKMPHALKVTGTAGEVLVIGFQSQQQAEDWRKV</sequence>
<feature type="non-terminal residue" evidence="6">
    <location>
        <position position="91"/>
    </location>
</feature>